<evidence type="ECO:0000256" key="7">
    <source>
        <dbReference type="ARBA" id="ARBA00023136"/>
    </source>
</evidence>
<comment type="caution">
    <text evidence="10">The sequence shown here is derived from an EMBL/GenBank/DDBJ whole genome shotgun (WGS) entry which is preliminary data.</text>
</comment>
<organism evidence="10 11">
    <name type="scientific">Wickerhamomyces ciferrii (strain ATCC 14091 / BCRC 22168 / CBS 111 / JCM 3599 / NBRC 0793 / NRRL Y-1031 F-60-10)</name>
    <name type="common">Yeast</name>
    <name type="synonym">Pichia ciferrii</name>
    <dbReference type="NCBI Taxonomy" id="1206466"/>
    <lineage>
        <taxon>Eukaryota</taxon>
        <taxon>Fungi</taxon>
        <taxon>Dikarya</taxon>
        <taxon>Ascomycota</taxon>
        <taxon>Saccharomycotina</taxon>
        <taxon>Saccharomycetes</taxon>
        <taxon>Phaffomycetales</taxon>
        <taxon>Wickerhamomycetaceae</taxon>
        <taxon>Wickerhamomyces</taxon>
    </lineage>
</organism>
<feature type="transmembrane region" description="Helical" evidence="8">
    <location>
        <begin position="502"/>
        <end position="519"/>
    </location>
</feature>
<feature type="transmembrane region" description="Helical" evidence="8">
    <location>
        <begin position="212"/>
        <end position="231"/>
    </location>
</feature>
<dbReference type="Proteomes" id="UP000009328">
    <property type="component" value="Unassembled WGS sequence"/>
</dbReference>
<dbReference type="InterPro" id="IPR013057">
    <property type="entry name" value="AA_transpt_TM"/>
</dbReference>
<feature type="transmembrane region" description="Helical" evidence="8">
    <location>
        <begin position="363"/>
        <end position="384"/>
    </location>
</feature>
<dbReference type="AlphaFoldDB" id="K0KRI6"/>
<feature type="transmembrane region" description="Helical" evidence="8">
    <location>
        <begin position="444"/>
        <end position="463"/>
    </location>
</feature>
<feature type="transmembrane region" description="Helical" evidence="8">
    <location>
        <begin position="525"/>
        <end position="548"/>
    </location>
</feature>
<dbReference type="Pfam" id="PF01490">
    <property type="entry name" value="Aa_trans"/>
    <property type="match status" value="1"/>
</dbReference>
<evidence type="ECO:0000313" key="10">
    <source>
        <dbReference type="EMBL" id="CCH44662.1"/>
    </source>
</evidence>
<evidence type="ECO:0000256" key="5">
    <source>
        <dbReference type="ARBA" id="ARBA00022970"/>
    </source>
</evidence>
<comment type="subcellular location">
    <subcellularLocation>
        <location evidence="1">Vacuole membrane</location>
        <topology evidence="1">Multi-pass membrane protein</topology>
    </subcellularLocation>
</comment>
<gene>
    <name evidence="10" type="ORF">BN7_4231</name>
</gene>
<dbReference type="GO" id="GO:0005774">
    <property type="term" value="C:vacuolar membrane"/>
    <property type="evidence" value="ECO:0007669"/>
    <property type="project" value="UniProtKB-SubCell"/>
</dbReference>
<dbReference type="HOGENOM" id="CLU_009646_8_2_1"/>
<dbReference type="GO" id="GO:0015179">
    <property type="term" value="F:L-amino acid transmembrane transporter activity"/>
    <property type="evidence" value="ECO:0007669"/>
    <property type="project" value="TreeGrafter"/>
</dbReference>
<accession>K0KRI6</accession>
<dbReference type="PANTHER" id="PTHR22950">
    <property type="entry name" value="AMINO ACID TRANSPORTER"/>
    <property type="match status" value="1"/>
</dbReference>
<keyword evidence="3" id="KW-0813">Transport</keyword>
<dbReference type="eggNOG" id="KOG1303">
    <property type="taxonomic scope" value="Eukaryota"/>
</dbReference>
<feature type="transmembrane region" description="Helical" evidence="8">
    <location>
        <begin position="560"/>
        <end position="582"/>
    </location>
</feature>
<feature type="transmembrane region" description="Helical" evidence="8">
    <location>
        <begin position="264"/>
        <end position="285"/>
    </location>
</feature>
<evidence type="ECO:0000256" key="4">
    <source>
        <dbReference type="ARBA" id="ARBA00022692"/>
    </source>
</evidence>
<dbReference type="PANTHER" id="PTHR22950:SF692">
    <property type="entry name" value="TRANSMEMBRANE AMINO ACID TRANSPORTER FAMILY PROTEIN"/>
    <property type="match status" value="1"/>
</dbReference>
<evidence type="ECO:0000259" key="9">
    <source>
        <dbReference type="Pfam" id="PF01490"/>
    </source>
</evidence>
<proteinExistence type="inferred from homology"/>
<evidence type="ECO:0000256" key="3">
    <source>
        <dbReference type="ARBA" id="ARBA00022448"/>
    </source>
</evidence>
<feature type="transmembrane region" description="Helical" evidence="8">
    <location>
        <begin position="321"/>
        <end position="343"/>
    </location>
</feature>
<protein>
    <submittedName>
        <fullName evidence="10">Vacuolar amino acid transporter 1</fullName>
    </submittedName>
</protein>
<evidence type="ECO:0000256" key="2">
    <source>
        <dbReference type="ARBA" id="ARBA00008066"/>
    </source>
</evidence>
<name>K0KRI6_WICCF</name>
<evidence type="ECO:0000256" key="6">
    <source>
        <dbReference type="ARBA" id="ARBA00022989"/>
    </source>
</evidence>
<feature type="transmembrane region" description="Helical" evidence="8">
    <location>
        <begin position="405"/>
        <end position="424"/>
    </location>
</feature>
<dbReference type="InParanoid" id="K0KRI6"/>
<keyword evidence="11" id="KW-1185">Reference proteome</keyword>
<evidence type="ECO:0000256" key="8">
    <source>
        <dbReference type="SAM" id="Phobius"/>
    </source>
</evidence>
<reference evidence="10 11" key="1">
    <citation type="journal article" date="2012" name="Eukaryot. Cell">
        <title>Draft genome sequence of Wickerhamomyces ciferrii NRRL Y-1031 F-60-10.</title>
        <authorList>
            <person name="Schneider J."/>
            <person name="Andrea H."/>
            <person name="Blom J."/>
            <person name="Jaenicke S."/>
            <person name="Ruckert C."/>
            <person name="Schorsch C."/>
            <person name="Szczepanowski R."/>
            <person name="Farwick M."/>
            <person name="Goesmann A."/>
            <person name="Puhler A."/>
            <person name="Schaffer S."/>
            <person name="Tauch A."/>
            <person name="Kohler T."/>
            <person name="Brinkrolf K."/>
        </authorList>
    </citation>
    <scope>NUCLEOTIDE SEQUENCE [LARGE SCALE GENOMIC DNA]</scope>
    <source>
        <strain evidence="11">ATCC 14091 / BCRC 22168 / CBS 111 / JCM 3599 / NBRC 0793 / NRRL Y-1031 F-60-10</strain>
    </source>
</reference>
<sequence>MSVRNQESYISIPVIRDRRASNLRKDSFLNGSIGSFKGVNSLGRFASSFNRAQSFRNIEPIHGNPRSYFKDDDELYDPQTLSPSRYGDRLSSVIPKTDIEFLRNRNSNENINQIDEPGDYDAIDDSSFLAQSIRDSHSIYSYGATTTANDLGNGGFAEFSETEPLVLKKIETNSGKTVTVIAGQSTAPQTIFNSVNVLIGIGLLALPLGLKYAGWVIGVPALSMCALLTFYSADLLSKCMDTDPTLMTYSDLAYVTFGPNGRSFISFLFSLDLIASGVSLIVLFADSLNALYPSIPINHFKIIAFLVLTPPSFLPLNVLSLISLFGITSTIGVVVMIFIAGFTKTESPGSLIQFAPTNLFPDSLASALISIGILMAPFGGHAIFPNLKVDMRHPYKFKDCLKTTYGVTYLTDMSMAVIGFLMFGGNVKEEITKSILLTEGYFKWTYILICTLMAIVPFSKLPLNARPIISIFDHMFNVHDISISSSTGNSNASYFIKSSFKVFIRLFVNALFVIIAILFPEFDKIIAFMGAGLCFALCLIFPCLFYLSICKDSISSREKIGCYTIIIASSILSAVGITAAIIY</sequence>
<keyword evidence="4 8" id="KW-0812">Transmembrane</keyword>
<evidence type="ECO:0000256" key="1">
    <source>
        <dbReference type="ARBA" id="ARBA00004128"/>
    </source>
</evidence>
<dbReference type="STRING" id="1206466.K0KRI6"/>
<feature type="domain" description="Amino acid transporter transmembrane" evidence="9">
    <location>
        <begin position="184"/>
        <end position="581"/>
    </location>
</feature>
<keyword evidence="6 8" id="KW-1133">Transmembrane helix</keyword>
<keyword evidence="7 8" id="KW-0472">Membrane</keyword>
<keyword evidence="5" id="KW-0029">Amino-acid transport</keyword>
<dbReference type="FunCoup" id="K0KRI6">
    <property type="interactions" value="356"/>
</dbReference>
<feature type="transmembrane region" description="Helical" evidence="8">
    <location>
        <begin position="291"/>
        <end position="309"/>
    </location>
</feature>
<dbReference type="EMBL" id="CAIF01000149">
    <property type="protein sequence ID" value="CCH44662.1"/>
    <property type="molecule type" value="Genomic_DNA"/>
</dbReference>
<feature type="transmembrane region" description="Helical" evidence="8">
    <location>
        <begin position="190"/>
        <end position="206"/>
    </location>
</feature>
<evidence type="ECO:0000313" key="11">
    <source>
        <dbReference type="Proteomes" id="UP000009328"/>
    </source>
</evidence>
<comment type="similarity">
    <text evidence="2">Belongs to the amino acid/polyamine transporter 2 family.</text>
</comment>